<reference evidence="1 2" key="1">
    <citation type="submission" date="2017-11" db="EMBL/GenBank/DDBJ databases">
        <title>Comparitive Functional Genomics of Dry Heat Resistant strains isolated from the Viking Spacecraft.</title>
        <authorList>
            <person name="Seuylemezian A."/>
            <person name="Cooper K."/>
            <person name="Vaishampayan P."/>
        </authorList>
    </citation>
    <scope>NUCLEOTIDE SEQUENCE [LARGE SCALE GENOMIC DNA]</scope>
    <source>
        <strain evidence="1 2">V32-6</strain>
    </source>
</reference>
<dbReference type="Pfam" id="PF09602">
    <property type="entry name" value="PhaP_Bmeg"/>
    <property type="match status" value="1"/>
</dbReference>
<accession>A0A2N5HH27</accession>
<sequence length="216" mass="25140">MKMAQKVMEPKEEVQKKEDKKVEVTIVEGPKVEFQEVEQQQAASYVSDSFIETFWDQLEGAISRNREYRAQGQELFLKAINETTKFNGVYRETVKGLFEQATKFNIDLQNGLIQNSIFKINDSTQELTESLIGQVTEVATKLEELYSTPINTAFDLMERSEKLVEQNRESFIESTNEAWNAWEAITDNYLKQTRKIHQNFAHRLEDSMRILVAQNK</sequence>
<proteinExistence type="predicted"/>
<protein>
    <recommendedName>
        <fullName evidence="3">Polyhydroxyalkanoic acid inclusion protein PhaP</fullName>
    </recommendedName>
</protein>
<evidence type="ECO:0008006" key="3">
    <source>
        <dbReference type="Google" id="ProtNLM"/>
    </source>
</evidence>
<evidence type="ECO:0000313" key="2">
    <source>
        <dbReference type="Proteomes" id="UP000234950"/>
    </source>
</evidence>
<comment type="caution">
    <text evidence="1">The sequence shown here is derived from an EMBL/GenBank/DDBJ whole genome shotgun (WGS) entry which is preliminary data.</text>
</comment>
<keyword evidence="2" id="KW-1185">Reference proteome</keyword>
<dbReference type="OrthoDB" id="2844797at2"/>
<dbReference type="EMBL" id="PGVE01000042">
    <property type="protein sequence ID" value="PLS04816.1"/>
    <property type="molecule type" value="Genomic_DNA"/>
</dbReference>
<dbReference type="AlphaFoldDB" id="A0A2N5HH27"/>
<organism evidence="1 2">
    <name type="scientific">Neobacillus cucumis</name>
    <dbReference type="NCBI Taxonomy" id="1740721"/>
    <lineage>
        <taxon>Bacteria</taxon>
        <taxon>Bacillati</taxon>
        <taxon>Bacillota</taxon>
        <taxon>Bacilli</taxon>
        <taxon>Bacillales</taxon>
        <taxon>Bacillaceae</taxon>
        <taxon>Neobacillus</taxon>
    </lineage>
</organism>
<gene>
    <name evidence="1" type="ORF">CVD27_11230</name>
</gene>
<name>A0A2N5HH27_9BACI</name>
<dbReference type="InterPro" id="IPR011728">
    <property type="entry name" value="PhaP_Bmeg"/>
</dbReference>
<evidence type="ECO:0000313" key="1">
    <source>
        <dbReference type="EMBL" id="PLS04816.1"/>
    </source>
</evidence>
<dbReference type="Proteomes" id="UP000234950">
    <property type="component" value="Unassembled WGS sequence"/>
</dbReference>